<sequence>MVLKKHKLKLNLEKCSFGIHADKFLGFMLTRRGIEANPKKCEAMINMRSPISVKEVHNNRFQWTDEYEATFQELKAMLASPSILTKSIEGTPILVYLSISNEAVSVAIVQELGKNQGLVYFISKVLLGVET</sequence>
<dbReference type="OrthoDB" id="1431288at2759"/>
<dbReference type="InterPro" id="IPR050951">
    <property type="entry name" value="Retrovirus_Pol_polyprotein"/>
</dbReference>
<feature type="non-terminal residue" evidence="3">
    <location>
        <position position="1"/>
    </location>
</feature>
<feature type="domain" description="Reverse transcriptase/retrotransposon-derived protein RNase H-like" evidence="2">
    <location>
        <begin position="63"/>
        <end position="130"/>
    </location>
</feature>
<evidence type="ECO:0000313" key="4">
    <source>
        <dbReference type="Proteomes" id="UP000257109"/>
    </source>
</evidence>
<dbReference type="InterPro" id="IPR043502">
    <property type="entry name" value="DNA/RNA_pol_sf"/>
</dbReference>
<evidence type="ECO:0000313" key="3">
    <source>
        <dbReference type="EMBL" id="RDX78272.1"/>
    </source>
</evidence>
<comment type="caution">
    <text evidence="3">The sequence shown here is derived from an EMBL/GenBank/DDBJ whole genome shotgun (WGS) entry which is preliminary data.</text>
</comment>
<accession>A0A371FJ06</accession>
<dbReference type="Proteomes" id="UP000257109">
    <property type="component" value="Unassembled WGS sequence"/>
</dbReference>
<dbReference type="Pfam" id="PF17919">
    <property type="entry name" value="RT_RNaseH_2"/>
    <property type="match status" value="1"/>
</dbReference>
<dbReference type="InterPro" id="IPR043128">
    <property type="entry name" value="Rev_trsase/Diguanyl_cyclase"/>
</dbReference>
<protein>
    <submittedName>
        <fullName evidence="3">Retrovirus-related Pol polyprotein from transposon opus</fullName>
    </submittedName>
</protein>
<keyword evidence="4" id="KW-1185">Reference proteome</keyword>
<proteinExistence type="predicted"/>
<dbReference type="PANTHER" id="PTHR37984">
    <property type="entry name" value="PROTEIN CBG26694"/>
    <property type="match status" value="1"/>
</dbReference>
<name>A0A371FJ06_MUCPR</name>
<dbReference type="PANTHER" id="PTHR37984:SF5">
    <property type="entry name" value="PROTEIN NYNRIN-LIKE"/>
    <property type="match status" value="1"/>
</dbReference>
<dbReference type="AlphaFoldDB" id="A0A371FJ06"/>
<dbReference type="GO" id="GO:0003824">
    <property type="term" value="F:catalytic activity"/>
    <property type="evidence" value="ECO:0007669"/>
    <property type="project" value="UniProtKB-KW"/>
</dbReference>
<gene>
    <name evidence="3" type="primary">pol</name>
    <name evidence="3" type="ORF">CR513_41468</name>
</gene>
<evidence type="ECO:0000256" key="1">
    <source>
        <dbReference type="ARBA" id="ARBA00023268"/>
    </source>
</evidence>
<dbReference type="Gene3D" id="3.30.70.270">
    <property type="match status" value="1"/>
</dbReference>
<organism evidence="3 4">
    <name type="scientific">Mucuna pruriens</name>
    <name type="common">Velvet bean</name>
    <name type="synonym">Dolichos pruriens</name>
    <dbReference type="NCBI Taxonomy" id="157652"/>
    <lineage>
        <taxon>Eukaryota</taxon>
        <taxon>Viridiplantae</taxon>
        <taxon>Streptophyta</taxon>
        <taxon>Embryophyta</taxon>
        <taxon>Tracheophyta</taxon>
        <taxon>Spermatophyta</taxon>
        <taxon>Magnoliopsida</taxon>
        <taxon>eudicotyledons</taxon>
        <taxon>Gunneridae</taxon>
        <taxon>Pentapetalae</taxon>
        <taxon>rosids</taxon>
        <taxon>fabids</taxon>
        <taxon>Fabales</taxon>
        <taxon>Fabaceae</taxon>
        <taxon>Papilionoideae</taxon>
        <taxon>50 kb inversion clade</taxon>
        <taxon>NPAAA clade</taxon>
        <taxon>indigoferoid/millettioid clade</taxon>
        <taxon>Phaseoleae</taxon>
        <taxon>Mucuna</taxon>
    </lineage>
</organism>
<reference evidence="3" key="1">
    <citation type="submission" date="2018-05" db="EMBL/GenBank/DDBJ databases">
        <title>Draft genome of Mucuna pruriens seed.</title>
        <authorList>
            <person name="Nnadi N.E."/>
            <person name="Vos R."/>
            <person name="Hasami M.H."/>
            <person name="Devisetty U.K."/>
            <person name="Aguiy J.C."/>
        </authorList>
    </citation>
    <scope>NUCLEOTIDE SEQUENCE [LARGE SCALE GENOMIC DNA]</scope>
    <source>
        <strain evidence="3">JCA_2017</strain>
    </source>
</reference>
<dbReference type="SUPFAM" id="SSF56672">
    <property type="entry name" value="DNA/RNA polymerases"/>
    <property type="match status" value="1"/>
</dbReference>
<keyword evidence="1" id="KW-0511">Multifunctional enzyme</keyword>
<dbReference type="EMBL" id="QJKJ01008912">
    <property type="protein sequence ID" value="RDX78272.1"/>
    <property type="molecule type" value="Genomic_DNA"/>
</dbReference>
<evidence type="ECO:0000259" key="2">
    <source>
        <dbReference type="Pfam" id="PF17919"/>
    </source>
</evidence>
<dbReference type="InterPro" id="IPR041577">
    <property type="entry name" value="RT_RNaseH_2"/>
</dbReference>